<dbReference type="EMBL" id="OW152835">
    <property type="protein sequence ID" value="CAH2056188.1"/>
    <property type="molecule type" value="Genomic_DNA"/>
</dbReference>
<gene>
    <name evidence="2" type="ORF">IPOD504_LOCUS9442</name>
</gene>
<sequence>MSSGSGGLPGAADIIDLDRYMRAAVRPGVSPRHERRERLVVDAGGRCRKTAHCQASSDSSSRTATASGNATLPHVKRFSHDSGLSDGSNARHRQRSNRRVSGEAATHRCRDTARARGSTASLLAFRTACERALREQQEQIARVAQLCERLGERRNERRVDRQLRSERRTERVKPARTKPERTKPERAKAERTKTERAKPKRPKPECSTSSVESSDITSSSRSARERRKDKHRSDECKTYKIIMNKLDELSLLFAARRPVPPVALGPRKPFSAPRGVSSGSVSVSDKIVATDPDLQACITSRHISPTVQILLTPRPTEGAVGLQIQTKTTGTAPISGGEENVRDYDSARTEGKRADRQMGVSRRLAVTRAHFFEIAPLPDRLPRSPRPNITTESVVQRDFISSAEPMNERLTTYDLEDPFRLYAQAKRLQALHMKTRRTRSEDRTLHSDRVAVMGGGGGTRGASAARVRGECSEEDSLCVRCRNYWRAFRQCFCRPGRACAC</sequence>
<evidence type="ECO:0000313" key="2">
    <source>
        <dbReference type="EMBL" id="CAH2056188.1"/>
    </source>
</evidence>
<feature type="compositionally biased region" description="Basic and acidic residues" evidence="1">
    <location>
        <begin position="155"/>
        <end position="197"/>
    </location>
</feature>
<name>A0ABN8IF28_9NEOP</name>
<accession>A0ABN8IF28</accession>
<keyword evidence="3" id="KW-1185">Reference proteome</keyword>
<proteinExistence type="predicted"/>
<evidence type="ECO:0000313" key="3">
    <source>
        <dbReference type="Proteomes" id="UP000837857"/>
    </source>
</evidence>
<feature type="compositionally biased region" description="Low complexity" evidence="1">
    <location>
        <begin position="207"/>
        <end position="221"/>
    </location>
</feature>
<feature type="non-terminal residue" evidence="2">
    <location>
        <position position="501"/>
    </location>
</feature>
<protein>
    <submittedName>
        <fullName evidence="2">Uncharacterized protein</fullName>
    </submittedName>
</protein>
<dbReference type="Proteomes" id="UP000837857">
    <property type="component" value="Chromosome 23"/>
</dbReference>
<feature type="region of interest" description="Disordered" evidence="1">
    <location>
        <begin position="155"/>
        <end position="234"/>
    </location>
</feature>
<reference evidence="2" key="1">
    <citation type="submission" date="2022-03" db="EMBL/GenBank/DDBJ databases">
        <authorList>
            <person name="Martin H S."/>
        </authorList>
    </citation>
    <scope>NUCLEOTIDE SEQUENCE</scope>
</reference>
<feature type="region of interest" description="Disordered" evidence="1">
    <location>
        <begin position="329"/>
        <end position="359"/>
    </location>
</feature>
<feature type="compositionally biased region" description="Basic and acidic residues" evidence="1">
    <location>
        <begin position="339"/>
        <end position="356"/>
    </location>
</feature>
<organism evidence="2 3">
    <name type="scientific">Iphiclides podalirius</name>
    <name type="common">scarce swallowtail</name>
    <dbReference type="NCBI Taxonomy" id="110791"/>
    <lineage>
        <taxon>Eukaryota</taxon>
        <taxon>Metazoa</taxon>
        <taxon>Ecdysozoa</taxon>
        <taxon>Arthropoda</taxon>
        <taxon>Hexapoda</taxon>
        <taxon>Insecta</taxon>
        <taxon>Pterygota</taxon>
        <taxon>Neoptera</taxon>
        <taxon>Endopterygota</taxon>
        <taxon>Lepidoptera</taxon>
        <taxon>Glossata</taxon>
        <taxon>Ditrysia</taxon>
        <taxon>Papilionoidea</taxon>
        <taxon>Papilionidae</taxon>
        <taxon>Papilioninae</taxon>
        <taxon>Iphiclides</taxon>
    </lineage>
</organism>
<evidence type="ECO:0000256" key="1">
    <source>
        <dbReference type="SAM" id="MobiDB-lite"/>
    </source>
</evidence>
<feature type="compositionally biased region" description="Basic and acidic residues" evidence="1">
    <location>
        <begin position="105"/>
        <end position="114"/>
    </location>
</feature>
<feature type="region of interest" description="Disordered" evidence="1">
    <location>
        <begin position="50"/>
        <end position="116"/>
    </location>
</feature>
<feature type="compositionally biased region" description="Low complexity" evidence="1">
    <location>
        <begin position="55"/>
        <end position="67"/>
    </location>
</feature>